<reference evidence="1" key="1">
    <citation type="submission" date="2020-05" db="EMBL/GenBank/DDBJ databases">
        <authorList>
            <person name="Chiriac C."/>
            <person name="Salcher M."/>
            <person name="Ghai R."/>
            <person name="Kavagutti S V."/>
        </authorList>
    </citation>
    <scope>NUCLEOTIDE SEQUENCE</scope>
</reference>
<protein>
    <submittedName>
        <fullName evidence="1">Uncharacterized protein</fullName>
    </submittedName>
</protein>
<evidence type="ECO:0000313" key="1">
    <source>
        <dbReference type="EMBL" id="CAB5222689.1"/>
    </source>
</evidence>
<sequence length="494" mass="54465">MYIPLKIPPGIYRNGTEYQSSGRWYDANLVRWYENTLRPINGWRKRITAQTAMTGKCRGLLTWRDNTNDRWIAAGTHSNLYVMNESGTLKDITPTGFTTGIADAQSFTGYGYAAYGYFAYGVQRPDIGDIIPATTWSMDNFGEYLVACSSYDKKIYEWALDFATPTKATVITNAPVNNNAVMVTADRIVFALGAGGNARKVAWSDQENNTVWTAAIDNLAGDYELSTPGTLLAGKRVKGVNLLFTDVDVHTAQYIGAPFVYGFEKAGSGCGLISAQSVAAIDTAAIWMSGSGFWIYDGYVKPLPCDVSDYVFNDINLTQKSKIYAVHNSKFGEIWWFYPSNDSNENDSYVTYNYREGHWNIGTLSRLAGTDAGVFTYPIMVDSSGYIYEHEVGFAYDSATLYAQSGPIELGTGENIMNVRQVIPDEQTLGEALVSFTSRFYPTGAESTFGPYTAANPTSVRFSGRQVEVKVTGNTLADWRIGVMRLEATAGGRR</sequence>
<dbReference type="SUPFAM" id="SSF75011">
    <property type="entry name" value="3-carboxy-cis,cis-mucoante lactonizing enzyme"/>
    <property type="match status" value="1"/>
</dbReference>
<proteinExistence type="predicted"/>
<name>A0A6J7WX86_9CAUD</name>
<accession>A0A6J7WX86</accession>
<organism evidence="1">
    <name type="scientific">uncultured Caudovirales phage</name>
    <dbReference type="NCBI Taxonomy" id="2100421"/>
    <lineage>
        <taxon>Viruses</taxon>
        <taxon>Duplodnaviria</taxon>
        <taxon>Heunggongvirae</taxon>
        <taxon>Uroviricota</taxon>
        <taxon>Caudoviricetes</taxon>
        <taxon>Peduoviridae</taxon>
        <taxon>Maltschvirus</taxon>
        <taxon>Maltschvirus maltsch</taxon>
    </lineage>
</organism>
<dbReference type="EMBL" id="LR798314">
    <property type="protein sequence ID" value="CAB5222689.1"/>
    <property type="molecule type" value="Genomic_DNA"/>
</dbReference>
<gene>
    <name evidence="1" type="ORF">UFOVP377_26</name>
</gene>